<dbReference type="Gene3D" id="1.10.287.950">
    <property type="entry name" value="Methyl-accepting chemotaxis protein"/>
    <property type="match status" value="1"/>
</dbReference>
<dbReference type="EMBL" id="WMEQ01000010">
    <property type="protein sequence ID" value="MYL34567.1"/>
    <property type="molecule type" value="Genomic_DNA"/>
</dbReference>
<evidence type="ECO:0000256" key="2">
    <source>
        <dbReference type="SAM" id="Phobius"/>
    </source>
</evidence>
<proteinExistence type="predicted"/>
<dbReference type="AlphaFoldDB" id="A0A6I5A129"/>
<gene>
    <name evidence="3" type="ORF">GLW05_13295</name>
</gene>
<keyword evidence="2" id="KW-0472">Membrane</keyword>
<accession>A0A6I5A129</accession>
<keyword evidence="2" id="KW-0812">Transmembrane</keyword>
<evidence type="ECO:0000313" key="4">
    <source>
        <dbReference type="Proteomes" id="UP000468638"/>
    </source>
</evidence>
<dbReference type="Proteomes" id="UP000468638">
    <property type="component" value="Unassembled WGS sequence"/>
</dbReference>
<feature type="transmembrane region" description="Helical" evidence="2">
    <location>
        <begin position="50"/>
        <end position="70"/>
    </location>
</feature>
<dbReference type="PANTHER" id="PTHR40070">
    <property type="entry name" value="UPF0478 PROTEIN YTXG"/>
    <property type="match status" value="1"/>
</dbReference>
<comment type="caution">
    <text evidence="3">The sequence shown here is derived from an EMBL/GenBank/DDBJ whole genome shotgun (WGS) entry which is preliminary data.</text>
</comment>
<dbReference type="PANTHER" id="PTHR40070:SF1">
    <property type="entry name" value="UPF0478 PROTEIN YTXG"/>
    <property type="match status" value="1"/>
</dbReference>
<reference evidence="3 4" key="1">
    <citation type="submission" date="2019-11" db="EMBL/GenBank/DDBJ databases">
        <title>Genome sequences of 17 halophilic strains isolated from different environments.</title>
        <authorList>
            <person name="Furrow R.E."/>
        </authorList>
    </citation>
    <scope>NUCLEOTIDE SEQUENCE [LARGE SCALE GENOMIC DNA]</scope>
    <source>
        <strain evidence="3 4">22514_16_FS</strain>
    </source>
</reference>
<protein>
    <submittedName>
        <fullName evidence="3">DUF948 domain-containing protein</fullName>
    </submittedName>
</protein>
<keyword evidence="1" id="KW-0175">Coiled coil</keyword>
<sequence length="184" mass="21046">MYPFPPLTLYLYRCNLKNNRICLNNCKSWCFAHQKRGKLFLRRCLCKMELIYISALLVALAFAYLTFFIVKTLNGVSSTIQSLDHTVSELETKMQEISHESEQLVHKTNSLTEDIQHKVDSTDGVFDSLHNVGESLHNINDALSRGAAHFSMQSSKQTDQLTNIIRWSDAAMNLYSTYSNKKTS</sequence>
<organism evidence="3 4">
    <name type="scientific">Pontibacillus yanchengensis</name>
    <dbReference type="NCBI Taxonomy" id="462910"/>
    <lineage>
        <taxon>Bacteria</taxon>
        <taxon>Bacillati</taxon>
        <taxon>Bacillota</taxon>
        <taxon>Bacilli</taxon>
        <taxon>Bacillales</taxon>
        <taxon>Bacillaceae</taxon>
        <taxon>Pontibacillus</taxon>
    </lineage>
</organism>
<feature type="coiled-coil region" evidence="1">
    <location>
        <begin position="80"/>
        <end position="107"/>
    </location>
</feature>
<keyword evidence="2" id="KW-1133">Transmembrane helix</keyword>
<dbReference type="InterPro" id="IPR009293">
    <property type="entry name" value="UPF0478"/>
</dbReference>
<evidence type="ECO:0000256" key="1">
    <source>
        <dbReference type="SAM" id="Coils"/>
    </source>
</evidence>
<name>A0A6I5A129_9BACI</name>
<dbReference type="Pfam" id="PF06103">
    <property type="entry name" value="DUF948"/>
    <property type="match status" value="1"/>
</dbReference>
<evidence type="ECO:0000313" key="3">
    <source>
        <dbReference type="EMBL" id="MYL34567.1"/>
    </source>
</evidence>